<sequence>MGVNRRGVLGVVGTMATTSTSLVSGCLDTAELDDSDSRGTDSRGYERWMQPDHGRIDFEYVGWDSVRPLGDVTAGFRNAMIGGTVDRDLAREAFDFVPKRPIRTLQMLPHGVGVGLFGTGLEGIAYTADGANEGTVEFGDDFGDVEVEIRSFESTVDGLLRVDDAMIITGEFDVAEVGERITDDPSDTSDAKVEYERTDDIGDYECYEVVDSSYPLASSQELLAVSEEAIIGSQFIDADSRDGVRESVGAVAESDGTAIDEELEFLLETARRGDVVVGSYDHAKSAEFRNGEDWMEETNSIVISLESTDSTVTNGAFAATFDDLDDETEAVLESDLDTADGDGDVGFDDDRVTASVVWDEPVLE</sequence>
<dbReference type="Proteomes" id="UP000324104">
    <property type="component" value="Unassembled WGS sequence"/>
</dbReference>
<name>A0A5D5AM14_9EURY</name>
<reference evidence="1 2" key="1">
    <citation type="submission" date="2019-08" db="EMBL/GenBank/DDBJ databases">
        <title>Archaea genome.</title>
        <authorList>
            <person name="Kajale S."/>
            <person name="Shouche Y."/>
            <person name="Deshpande N."/>
            <person name="Sharma A."/>
        </authorList>
    </citation>
    <scope>NUCLEOTIDE SEQUENCE [LARGE SCALE GENOMIC DNA]</scope>
    <source>
        <strain evidence="1 2">ESP3B_9</strain>
    </source>
</reference>
<evidence type="ECO:0000313" key="2">
    <source>
        <dbReference type="Proteomes" id="UP000324104"/>
    </source>
</evidence>
<accession>A0A5D5AM14</accession>
<organism evidence="1 2">
    <name type="scientific">Natrialba swarupiae</name>
    <dbReference type="NCBI Taxonomy" id="2448032"/>
    <lineage>
        <taxon>Archaea</taxon>
        <taxon>Methanobacteriati</taxon>
        <taxon>Methanobacteriota</taxon>
        <taxon>Stenosarchaea group</taxon>
        <taxon>Halobacteria</taxon>
        <taxon>Halobacteriales</taxon>
        <taxon>Natrialbaceae</taxon>
        <taxon>Natrialba</taxon>
    </lineage>
</organism>
<evidence type="ECO:0000313" key="1">
    <source>
        <dbReference type="EMBL" id="TYT62849.1"/>
    </source>
</evidence>
<dbReference type="AlphaFoldDB" id="A0A5D5AM14"/>
<protein>
    <submittedName>
        <fullName evidence="1">Uncharacterized protein</fullName>
    </submittedName>
</protein>
<dbReference type="RefSeq" id="WP_149080578.1">
    <property type="nucleotide sequence ID" value="NZ_VTAW01000005.1"/>
</dbReference>
<gene>
    <name evidence="1" type="ORF">FYC77_05915</name>
</gene>
<proteinExistence type="predicted"/>
<dbReference type="PROSITE" id="PS51257">
    <property type="entry name" value="PROKAR_LIPOPROTEIN"/>
    <property type="match status" value="1"/>
</dbReference>
<dbReference type="EMBL" id="VTAW01000005">
    <property type="protein sequence ID" value="TYT62849.1"/>
    <property type="molecule type" value="Genomic_DNA"/>
</dbReference>
<keyword evidence="2" id="KW-1185">Reference proteome</keyword>
<comment type="caution">
    <text evidence="1">The sequence shown here is derived from an EMBL/GenBank/DDBJ whole genome shotgun (WGS) entry which is preliminary data.</text>
</comment>